<dbReference type="GO" id="GO:0000109">
    <property type="term" value="C:nucleotide-excision repair complex"/>
    <property type="evidence" value="ECO:0007669"/>
    <property type="project" value="TreeGrafter"/>
</dbReference>
<dbReference type="InterPro" id="IPR036322">
    <property type="entry name" value="WD40_repeat_dom_sf"/>
</dbReference>
<keyword evidence="2" id="KW-1185">Reference proteome</keyword>
<dbReference type="AlphaFoldDB" id="A0A314XMT7"/>
<dbReference type="SUPFAM" id="SSF50978">
    <property type="entry name" value="WD40 repeat-like"/>
    <property type="match status" value="1"/>
</dbReference>
<dbReference type="GO" id="GO:0000209">
    <property type="term" value="P:protein polyubiquitination"/>
    <property type="evidence" value="ECO:0007669"/>
    <property type="project" value="TreeGrafter"/>
</dbReference>
<dbReference type="OrthoDB" id="361494at2759"/>
<dbReference type="InterPro" id="IPR015943">
    <property type="entry name" value="WD40/YVTN_repeat-like_dom_sf"/>
</dbReference>
<gene>
    <name evidence="1" type="ORF">Pyn_11137</name>
</gene>
<accession>A0A314XMT7</accession>
<proteinExistence type="predicted"/>
<sequence>MWREIGDREAGKLRPNSFSNRIKSNRIQTLQLSNRKDIVSPHRGSVNSLQVDLTEGRYLLSGASDASAAVFDIQRGTDYEGGGVIRKHKCLFMVDKQHEQGHKYAVSSAIWYPVDTDICDGFV</sequence>
<dbReference type="STRING" id="2094558.A0A314XMT7"/>
<dbReference type="Gene3D" id="2.130.10.10">
    <property type="entry name" value="YVTN repeat-like/Quinoprotein amine dehydrogenase"/>
    <property type="match status" value="1"/>
</dbReference>
<dbReference type="EMBL" id="PJQY01002458">
    <property type="protein sequence ID" value="PQP93438.1"/>
    <property type="molecule type" value="Genomic_DNA"/>
</dbReference>
<dbReference type="GO" id="GO:0006283">
    <property type="term" value="P:transcription-coupled nucleotide-excision repair"/>
    <property type="evidence" value="ECO:0007669"/>
    <property type="project" value="InterPro"/>
</dbReference>
<organism evidence="1 2">
    <name type="scientific">Prunus yedoensis var. nudiflora</name>
    <dbReference type="NCBI Taxonomy" id="2094558"/>
    <lineage>
        <taxon>Eukaryota</taxon>
        <taxon>Viridiplantae</taxon>
        <taxon>Streptophyta</taxon>
        <taxon>Embryophyta</taxon>
        <taxon>Tracheophyta</taxon>
        <taxon>Spermatophyta</taxon>
        <taxon>Magnoliopsida</taxon>
        <taxon>eudicotyledons</taxon>
        <taxon>Gunneridae</taxon>
        <taxon>Pentapetalae</taxon>
        <taxon>rosids</taxon>
        <taxon>fabids</taxon>
        <taxon>Rosales</taxon>
        <taxon>Rosaceae</taxon>
        <taxon>Amygdaloideae</taxon>
        <taxon>Amygdaleae</taxon>
        <taxon>Prunus</taxon>
    </lineage>
</organism>
<name>A0A314XMT7_PRUYE</name>
<dbReference type="PANTHER" id="PTHR46202">
    <property type="entry name" value="DNA EXCISION REPAIR PROTEIN ERCC-8"/>
    <property type="match status" value="1"/>
</dbReference>
<dbReference type="GO" id="GO:0043161">
    <property type="term" value="P:proteasome-mediated ubiquitin-dependent protein catabolic process"/>
    <property type="evidence" value="ECO:0007669"/>
    <property type="project" value="TreeGrafter"/>
</dbReference>
<dbReference type="GO" id="GO:0031464">
    <property type="term" value="C:Cul4A-RING E3 ubiquitin ligase complex"/>
    <property type="evidence" value="ECO:0007669"/>
    <property type="project" value="TreeGrafter"/>
</dbReference>
<comment type="caution">
    <text evidence="1">The sequence shown here is derived from an EMBL/GenBank/DDBJ whole genome shotgun (WGS) entry which is preliminary data.</text>
</comment>
<evidence type="ECO:0000313" key="2">
    <source>
        <dbReference type="Proteomes" id="UP000250321"/>
    </source>
</evidence>
<dbReference type="Proteomes" id="UP000250321">
    <property type="component" value="Unassembled WGS sequence"/>
</dbReference>
<evidence type="ECO:0000313" key="1">
    <source>
        <dbReference type="EMBL" id="PQP93438.1"/>
    </source>
</evidence>
<dbReference type="InterPro" id="IPR042238">
    <property type="entry name" value="Rad28/ERCC8/Ckn1/ATCSA-1"/>
</dbReference>
<protein>
    <submittedName>
        <fullName evidence="1">DNA excision repair protein ERCC-8</fullName>
    </submittedName>
</protein>
<reference evidence="1 2" key="1">
    <citation type="submission" date="2018-02" db="EMBL/GenBank/DDBJ databases">
        <title>Draft genome of wild Prunus yedoensis var. nudiflora.</title>
        <authorList>
            <person name="Baek S."/>
            <person name="Kim J.-H."/>
            <person name="Choi K."/>
            <person name="Kim G.-B."/>
            <person name="Cho A."/>
            <person name="Jang H."/>
            <person name="Shin C.-H."/>
            <person name="Yu H.-J."/>
            <person name="Mun J.-H."/>
        </authorList>
    </citation>
    <scope>NUCLEOTIDE SEQUENCE [LARGE SCALE GENOMIC DNA]</scope>
    <source>
        <strain evidence="2">cv. Jeju island</strain>
        <tissue evidence="1">Leaf</tissue>
    </source>
</reference>
<dbReference type="PANTHER" id="PTHR46202:SF1">
    <property type="entry name" value="DNA EXCISION REPAIR PROTEIN ERCC-8"/>
    <property type="match status" value="1"/>
</dbReference>